<organism evidence="6 7">
    <name type="scientific">Bacillus phage Izhevsk</name>
    <dbReference type="NCBI Taxonomy" id="2724322"/>
    <lineage>
        <taxon>Viruses</taxon>
        <taxon>Duplodnaviria</taxon>
        <taxon>Heunggongvirae</taxon>
        <taxon>Uroviricota</taxon>
        <taxon>Caudoviricetes</taxon>
        <taxon>Joanripponvirinae</taxon>
        <taxon>Tsamsavirus</taxon>
        <taxon>Tsamsavirus izhevsk</taxon>
    </lineage>
</organism>
<name>A0A6H0X6F7_9CAUD</name>
<keyword evidence="6" id="KW-0255">Endonuclease</keyword>
<dbReference type="SUPFAM" id="SSF82771">
    <property type="entry name" value="GIY-YIG endonuclease"/>
    <property type="match status" value="1"/>
</dbReference>
<feature type="domain" description="GIY-YIG" evidence="5">
    <location>
        <begin position="1"/>
        <end position="85"/>
    </location>
</feature>
<dbReference type="NCBIfam" id="TIGR01453">
    <property type="entry name" value="grpIintron_endo"/>
    <property type="match status" value="1"/>
</dbReference>
<sequence length="195" mass="22723">MIIYKVTNLTNNKIYIGKTKNLSYRKYTHKCQALTRDSNTYFHKAIRKYGWENFKWEVIDETETDEELNEKESYWIEKYNSNIQTVGYNMSNGGEGNALIGELNPMYGKSHSDETKRKMSEKMKGKTHSSEAKKKIGEAKQGENHPLSVLTEDDVREIKKMLNNGCKQKEIMEKFNIKQPTVSAIKTGRIWSHIE</sequence>
<evidence type="ECO:0000256" key="3">
    <source>
        <dbReference type="ARBA" id="ARBA00022842"/>
    </source>
</evidence>
<dbReference type="GO" id="GO:0003677">
    <property type="term" value="F:DNA binding"/>
    <property type="evidence" value="ECO:0007669"/>
    <property type="project" value="InterPro"/>
</dbReference>
<keyword evidence="6" id="KW-0540">Nuclease</keyword>
<dbReference type="GO" id="GO:0004519">
    <property type="term" value="F:endonuclease activity"/>
    <property type="evidence" value="ECO:0007669"/>
    <property type="project" value="UniProtKB-KW"/>
</dbReference>
<evidence type="ECO:0000313" key="6">
    <source>
        <dbReference type="EMBL" id="QIW89883.1"/>
    </source>
</evidence>
<evidence type="ECO:0000256" key="4">
    <source>
        <dbReference type="SAM" id="MobiDB-lite"/>
    </source>
</evidence>
<proteinExistence type="predicted"/>
<dbReference type="InterPro" id="IPR003611">
    <property type="entry name" value="NUMOD3"/>
</dbReference>
<dbReference type="InterPro" id="IPR035901">
    <property type="entry name" value="GIY-YIG_endonuc_sf"/>
</dbReference>
<keyword evidence="7" id="KW-1185">Reference proteome</keyword>
<evidence type="ECO:0000313" key="7">
    <source>
        <dbReference type="Proteomes" id="UP000503405"/>
    </source>
</evidence>
<protein>
    <submittedName>
        <fullName evidence="6">GIY-YIG endonuclease</fullName>
    </submittedName>
</protein>
<evidence type="ECO:0000259" key="5">
    <source>
        <dbReference type="PROSITE" id="PS50164"/>
    </source>
</evidence>
<evidence type="ECO:0000256" key="1">
    <source>
        <dbReference type="ARBA" id="ARBA00001946"/>
    </source>
</evidence>
<dbReference type="CDD" id="cd10443">
    <property type="entry name" value="GIY-YIG_HE_Tlr8p_PBC-V_like"/>
    <property type="match status" value="1"/>
</dbReference>
<keyword evidence="6" id="KW-0378">Hydrolase</keyword>
<evidence type="ECO:0000256" key="2">
    <source>
        <dbReference type="ARBA" id="ARBA00010045"/>
    </source>
</evidence>
<dbReference type="PROSITE" id="PS50164">
    <property type="entry name" value="GIY_YIG"/>
    <property type="match status" value="1"/>
</dbReference>
<reference evidence="6 7" key="1">
    <citation type="submission" date="2020-03" db="EMBL/GenBank/DDBJ databases">
        <authorList>
            <person name="Skorynina A."/>
            <person name="Kazantseva O."/>
            <person name="Baycher S."/>
            <person name="Piligrimova E."/>
            <person name="Kuliabin V."/>
            <person name="Shadrin A."/>
        </authorList>
    </citation>
    <scope>NUCLEOTIDE SEQUENCE [LARGE SCALE GENOMIC DNA]</scope>
</reference>
<feature type="region of interest" description="Disordered" evidence="4">
    <location>
        <begin position="106"/>
        <end position="146"/>
    </location>
</feature>
<accession>A0A6H0X6F7</accession>
<dbReference type="Pfam" id="PF01541">
    <property type="entry name" value="GIY-YIG"/>
    <property type="match status" value="1"/>
</dbReference>
<dbReference type="Proteomes" id="UP000503405">
    <property type="component" value="Segment"/>
</dbReference>
<dbReference type="InterPro" id="IPR006350">
    <property type="entry name" value="Intron_endoG1"/>
</dbReference>
<dbReference type="Pfam" id="PF07460">
    <property type="entry name" value="NUMOD3"/>
    <property type="match status" value="2"/>
</dbReference>
<dbReference type="SMART" id="SM00465">
    <property type="entry name" value="GIYc"/>
    <property type="match status" value="1"/>
</dbReference>
<dbReference type="SMART" id="SM00496">
    <property type="entry name" value="IENR2"/>
    <property type="match status" value="2"/>
</dbReference>
<dbReference type="EMBL" id="MT254578">
    <property type="protein sequence ID" value="QIW89883.1"/>
    <property type="molecule type" value="Genomic_DNA"/>
</dbReference>
<dbReference type="InterPro" id="IPR000305">
    <property type="entry name" value="GIY-YIG_endonuc"/>
</dbReference>
<comment type="similarity">
    <text evidence="2">To endonucleases of group I introns of fungi and phage.</text>
</comment>
<comment type="cofactor">
    <cofactor evidence="1">
        <name>Mg(2+)</name>
        <dbReference type="ChEBI" id="CHEBI:18420"/>
    </cofactor>
</comment>
<keyword evidence="3" id="KW-0460">Magnesium</keyword>
<gene>
    <name evidence="6" type="ORF">Izhevsk_202</name>
</gene>
<feature type="compositionally biased region" description="Basic and acidic residues" evidence="4">
    <location>
        <begin position="110"/>
        <end position="143"/>
    </location>
</feature>
<dbReference type="SUPFAM" id="SSF64496">
    <property type="entry name" value="DNA-binding domain of intron-encoded endonucleases"/>
    <property type="match status" value="2"/>
</dbReference>
<dbReference type="Gene3D" id="3.40.1440.10">
    <property type="entry name" value="GIY-YIG endonuclease"/>
    <property type="match status" value="1"/>
</dbReference>